<accession>A0AAJ0HQN5</accession>
<sequence>MASFALQCRFLTSSASTSPPRDGPARLFVVMAFHADIDSLPSIFRSWGSLPPSLCVQYASSAAAGGQILLERSCDQLPTKLAIQTPRPDKSRRQDGQGLVMYRWTGAWGLEDSGENIAHHTSHHPACCRCTIFEGFQTLDQSTSSLVQYPSGIGVFVPRLGENT</sequence>
<dbReference type="AlphaFoldDB" id="A0AAJ0HQN5"/>
<evidence type="ECO:0000313" key="2">
    <source>
        <dbReference type="Proteomes" id="UP001275084"/>
    </source>
</evidence>
<reference evidence="1" key="2">
    <citation type="submission" date="2023-06" db="EMBL/GenBank/DDBJ databases">
        <authorList>
            <consortium name="Lawrence Berkeley National Laboratory"/>
            <person name="Haridas S."/>
            <person name="Hensen N."/>
            <person name="Bonometti L."/>
            <person name="Westerberg I."/>
            <person name="Brannstrom I.O."/>
            <person name="Guillou S."/>
            <person name="Cros-Aarteil S."/>
            <person name="Calhoun S."/>
            <person name="Kuo A."/>
            <person name="Mondo S."/>
            <person name="Pangilinan J."/>
            <person name="Riley R."/>
            <person name="Labutti K."/>
            <person name="Andreopoulos B."/>
            <person name="Lipzen A."/>
            <person name="Chen C."/>
            <person name="Yanf M."/>
            <person name="Daum C."/>
            <person name="Ng V."/>
            <person name="Clum A."/>
            <person name="Steindorff A."/>
            <person name="Ohm R."/>
            <person name="Martin F."/>
            <person name="Silar P."/>
            <person name="Natvig D."/>
            <person name="Lalanne C."/>
            <person name="Gautier V."/>
            <person name="Ament-Velasquez S.L."/>
            <person name="Kruys A."/>
            <person name="Hutchinson M.I."/>
            <person name="Powell A.J."/>
            <person name="Barry K."/>
            <person name="Miller A.N."/>
            <person name="Grigoriev I.V."/>
            <person name="Debuchy R."/>
            <person name="Gladieux P."/>
            <person name="Thoren M.H."/>
            <person name="Johannesson H."/>
        </authorList>
    </citation>
    <scope>NUCLEOTIDE SEQUENCE</scope>
    <source>
        <strain evidence="1">CBS 955.72</strain>
    </source>
</reference>
<reference evidence="1" key="1">
    <citation type="journal article" date="2023" name="Mol. Phylogenet. Evol.">
        <title>Genome-scale phylogeny and comparative genomics of the fungal order Sordariales.</title>
        <authorList>
            <person name="Hensen N."/>
            <person name="Bonometti L."/>
            <person name="Westerberg I."/>
            <person name="Brannstrom I.O."/>
            <person name="Guillou S."/>
            <person name="Cros-Aarteil S."/>
            <person name="Calhoun S."/>
            <person name="Haridas S."/>
            <person name="Kuo A."/>
            <person name="Mondo S."/>
            <person name="Pangilinan J."/>
            <person name="Riley R."/>
            <person name="LaButti K."/>
            <person name="Andreopoulos B."/>
            <person name="Lipzen A."/>
            <person name="Chen C."/>
            <person name="Yan M."/>
            <person name="Daum C."/>
            <person name="Ng V."/>
            <person name="Clum A."/>
            <person name="Steindorff A."/>
            <person name="Ohm R.A."/>
            <person name="Martin F."/>
            <person name="Silar P."/>
            <person name="Natvig D.O."/>
            <person name="Lalanne C."/>
            <person name="Gautier V."/>
            <person name="Ament-Velasquez S.L."/>
            <person name="Kruys A."/>
            <person name="Hutchinson M.I."/>
            <person name="Powell A.J."/>
            <person name="Barry K."/>
            <person name="Miller A.N."/>
            <person name="Grigoriev I.V."/>
            <person name="Debuchy R."/>
            <person name="Gladieux P."/>
            <person name="Hiltunen Thoren M."/>
            <person name="Johannesson H."/>
        </authorList>
    </citation>
    <scope>NUCLEOTIDE SEQUENCE</scope>
    <source>
        <strain evidence="1">CBS 955.72</strain>
    </source>
</reference>
<name>A0AAJ0HQN5_9PEZI</name>
<comment type="caution">
    <text evidence="1">The sequence shown here is derived from an EMBL/GenBank/DDBJ whole genome shotgun (WGS) entry which is preliminary data.</text>
</comment>
<proteinExistence type="predicted"/>
<dbReference type="Proteomes" id="UP001275084">
    <property type="component" value="Unassembled WGS sequence"/>
</dbReference>
<protein>
    <submittedName>
        <fullName evidence="1">Uncharacterized protein</fullName>
    </submittedName>
</protein>
<organism evidence="1 2">
    <name type="scientific">Lasiosphaeria hispida</name>
    <dbReference type="NCBI Taxonomy" id="260671"/>
    <lineage>
        <taxon>Eukaryota</taxon>
        <taxon>Fungi</taxon>
        <taxon>Dikarya</taxon>
        <taxon>Ascomycota</taxon>
        <taxon>Pezizomycotina</taxon>
        <taxon>Sordariomycetes</taxon>
        <taxon>Sordariomycetidae</taxon>
        <taxon>Sordariales</taxon>
        <taxon>Lasiosphaeriaceae</taxon>
        <taxon>Lasiosphaeria</taxon>
    </lineage>
</organism>
<gene>
    <name evidence="1" type="ORF">B0T25DRAFT_98578</name>
</gene>
<evidence type="ECO:0000313" key="1">
    <source>
        <dbReference type="EMBL" id="KAK3359440.1"/>
    </source>
</evidence>
<dbReference type="EMBL" id="JAUIQD010000002">
    <property type="protein sequence ID" value="KAK3359440.1"/>
    <property type="molecule type" value="Genomic_DNA"/>
</dbReference>
<keyword evidence="2" id="KW-1185">Reference proteome</keyword>